<evidence type="ECO:0000313" key="3">
    <source>
        <dbReference type="Proteomes" id="UP000240883"/>
    </source>
</evidence>
<keyword evidence="3" id="KW-1185">Reference proteome</keyword>
<name>A0A2T2N6P7_CORCC</name>
<dbReference type="AlphaFoldDB" id="A0A2T2N6P7"/>
<protein>
    <submittedName>
        <fullName evidence="2">Uncharacterized protein</fullName>
    </submittedName>
</protein>
<proteinExistence type="predicted"/>
<reference evidence="2 3" key="1">
    <citation type="journal article" date="2018" name="Front. Microbiol.">
        <title>Genome-Wide Analysis of Corynespora cassiicola Leaf Fall Disease Putative Effectors.</title>
        <authorList>
            <person name="Lopez D."/>
            <person name="Ribeiro S."/>
            <person name="Label P."/>
            <person name="Fumanal B."/>
            <person name="Venisse J.S."/>
            <person name="Kohler A."/>
            <person name="de Oliveira R.R."/>
            <person name="Labutti K."/>
            <person name="Lipzen A."/>
            <person name="Lail K."/>
            <person name="Bauer D."/>
            <person name="Ohm R.A."/>
            <person name="Barry K.W."/>
            <person name="Spatafora J."/>
            <person name="Grigoriev I.V."/>
            <person name="Martin F.M."/>
            <person name="Pujade-Renaud V."/>
        </authorList>
    </citation>
    <scope>NUCLEOTIDE SEQUENCE [LARGE SCALE GENOMIC DNA]</scope>
    <source>
        <strain evidence="2 3">Philippines</strain>
    </source>
</reference>
<evidence type="ECO:0000313" key="2">
    <source>
        <dbReference type="EMBL" id="PSN61094.1"/>
    </source>
</evidence>
<dbReference type="STRING" id="1448308.A0A2T2N6P7"/>
<feature type="compositionally biased region" description="Polar residues" evidence="1">
    <location>
        <begin position="197"/>
        <end position="209"/>
    </location>
</feature>
<feature type="region of interest" description="Disordered" evidence="1">
    <location>
        <begin position="160"/>
        <end position="212"/>
    </location>
</feature>
<evidence type="ECO:0000256" key="1">
    <source>
        <dbReference type="SAM" id="MobiDB-lite"/>
    </source>
</evidence>
<sequence>MDYFTSGTNLLKLKHEIRQDARALYARCKLLLAIGHLEEEASNATKNEGRQAKAACSEQSLDKLILNILKDVKSSNNVPDELQSWFEQTKEDCKKYTGKDKGGQRAKKHLNDVMLFYDAWGENAALILSRVQQIDLYYVHARTRLALLSAILRTDACTEQNTCSTPRGNAPPVIKHVPGDPENCRPRKRQCKGTADDSASPTTRTSEADTSYFGGQNFDHTVAFIPSGANSRDSTSEILNTELYSFRPLQGLFQWQIPNSADVLKMYGWGTLQAMKIMLPKHSAEVTDRPMYSDEKYDYYAPEKASISRLPDPSLVEAIKRSKQWQEEMQEEITGHAVKTKCLTIALVKGNLTPTCIVCAITDSH</sequence>
<gene>
    <name evidence="2" type="ORF">BS50DRAFT_593422</name>
</gene>
<dbReference type="EMBL" id="KZ678146">
    <property type="protein sequence ID" value="PSN61094.1"/>
    <property type="molecule type" value="Genomic_DNA"/>
</dbReference>
<dbReference type="Proteomes" id="UP000240883">
    <property type="component" value="Unassembled WGS sequence"/>
</dbReference>
<accession>A0A2T2N6P7</accession>
<organism evidence="2 3">
    <name type="scientific">Corynespora cassiicola Philippines</name>
    <dbReference type="NCBI Taxonomy" id="1448308"/>
    <lineage>
        <taxon>Eukaryota</taxon>
        <taxon>Fungi</taxon>
        <taxon>Dikarya</taxon>
        <taxon>Ascomycota</taxon>
        <taxon>Pezizomycotina</taxon>
        <taxon>Dothideomycetes</taxon>
        <taxon>Pleosporomycetidae</taxon>
        <taxon>Pleosporales</taxon>
        <taxon>Corynesporascaceae</taxon>
        <taxon>Corynespora</taxon>
    </lineage>
</organism>